<dbReference type="EMBL" id="BAAADD010000001">
    <property type="protein sequence ID" value="GAA0558748.1"/>
    <property type="molecule type" value="Genomic_DNA"/>
</dbReference>
<name>A0ABP3P8W3_9PROT</name>
<keyword evidence="5 7" id="KW-1133">Transmembrane helix</keyword>
<feature type="transmembrane region" description="Helical" evidence="7">
    <location>
        <begin position="29"/>
        <end position="51"/>
    </location>
</feature>
<reference evidence="9" key="1">
    <citation type="journal article" date="2019" name="Int. J. Syst. Evol. Microbiol.">
        <title>The Global Catalogue of Microorganisms (GCM) 10K type strain sequencing project: providing services to taxonomists for standard genome sequencing and annotation.</title>
        <authorList>
            <consortium name="The Broad Institute Genomics Platform"/>
            <consortium name="The Broad Institute Genome Sequencing Center for Infectious Disease"/>
            <person name="Wu L."/>
            <person name="Ma J."/>
        </authorList>
    </citation>
    <scope>NUCLEOTIDE SEQUENCE [LARGE SCALE GENOMIC DNA]</scope>
    <source>
        <strain evidence="9">JCM 15089</strain>
    </source>
</reference>
<dbReference type="Pfam" id="PF04226">
    <property type="entry name" value="Transgly_assoc"/>
    <property type="match status" value="1"/>
</dbReference>
<proteinExistence type="inferred from homology"/>
<evidence type="ECO:0000256" key="4">
    <source>
        <dbReference type="ARBA" id="ARBA00022692"/>
    </source>
</evidence>
<keyword evidence="3" id="KW-1003">Cell membrane</keyword>
<keyword evidence="6 7" id="KW-0472">Membrane</keyword>
<comment type="caution">
    <text evidence="8">The sequence shown here is derived from an EMBL/GenBank/DDBJ whole genome shotgun (WGS) entry which is preliminary data.</text>
</comment>
<dbReference type="RefSeq" id="WP_166930984.1">
    <property type="nucleotide sequence ID" value="NZ_BAAADD010000001.1"/>
</dbReference>
<evidence type="ECO:0000313" key="8">
    <source>
        <dbReference type="EMBL" id="GAA0558748.1"/>
    </source>
</evidence>
<keyword evidence="9" id="KW-1185">Reference proteome</keyword>
<evidence type="ECO:0000256" key="5">
    <source>
        <dbReference type="ARBA" id="ARBA00022989"/>
    </source>
</evidence>
<dbReference type="Proteomes" id="UP001499951">
    <property type="component" value="Unassembled WGS sequence"/>
</dbReference>
<sequence length="86" mass="8993">MFYILGWAIFGSIAGFIASKVVHARGQGCFVNIALGIVGAVVGGAMFRFLGAPGPHGFLWSLFVAVIGAIVVLLLFQAASGKNRLR</sequence>
<gene>
    <name evidence="8" type="ORF">GCM10008942_04030</name>
</gene>
<evidence type="ECO:0000256" key="2">
    <source>
        <dbReference type="ARBA" id="ARBA00011006"/>
    </source>
</evidence>
<keyword evidence="4 7" id="KW-0812">Transmembrane</keyword>
<organism evidence="8 9">
    <name type="scientific">Rhizomicrobium electricum</name>
    <dbReference type="NCBI Taxonomy" id="480070"/>
    <lineage>
        <taxon>Bacteria</taxon>
        <taxon>Pseudomonadati</taxon>
        <taxon>Pseudomonadota</taxon>
        <taxon>Alphaproteobacteria</taxon>
        <taxon>Micropepsales</taxon>
        <taxon>Micropepsaceae</taxon>
        <taxon>Rhizomicrobium</taxon>
    </lineage>
</organism>
<comment type="similarity">
    <text evidence="2">Belongs to the UPF0410 family.</text>
</comment>
<feature type="transmembrane region" description="Helical" evidence="7">
    <location>
        <begin position="57"/>
        <end position="76"/>
    </location>
</feature>
<evidence type="ECO:0000256" key="3">
    <source>
        <dbReference type="ARBA" id="ARBA00022475"/>
    </source>
</evidence>
<accession>A0ABP3P8W3</accession>
<dbReference type="PANTHER" id="PTHR33884:SF3">
    <property type="entry name" value="UPF0410 PROTEIN YMGE"/>
    <property type="match status" value="1"/>
</dbReference>
<protein>
    <submittedName>
        <fullName evidence="8">GlsB/YeaQ/YmgE family stress response membrane protein</fullName>
    </submittedName>
</protein>
<evidence type="ECO:0000256" key="7">
    <source>
        <dbReference type="SAM" id="Phobius"/>
    </source>
</evidence>
<evidence type="ECO:0000256" key="6">
    <source>
        <dbReference type="ARBA" id="ARBA00023136"/>
    </source>
</evidence>
<evidence type="ECO:0000256" key="1">
    <source>
        <dbReference type="ARBA" id="ARBA00004651"/>
    </source>
</evidence>
<evidence type="ECO:0000313" key="9">
    <source>
        <dbReference type="Proteomes" id="UP001499951"/>
    </source>
</evidence>
<dbReference type="PANTHER" id="PTHR33884">
    <property type="entry name" value="UPF0410 PROTEIN YMGE"/>
    <property type="match status" value="1"/>
</dbReference>
<dbReference type="InterPro" id="IPR007341">
    <property type="entry name" value="Transgly_assoc"/>
</dbReference>
<comment type="subcellular location">
    <subcellularLocation>
        <location evidence="1">Cell membrane</location>
        <topology evidence="1">Multi-pass membrane protein</topology>
    </subcellularLocation>
</comment>
<feature type="transmembrane region" description="Helical" evidence="7">
    <location>
        <begin position="6"/>
        <end position="22"/>
    </location>
</feature>